<dbReference type="EMBL" id="JBBXJM010000001">
    <property type="protein sequence ID" value="KAL1412480.1"/>
    <property type="molecule type" value="Genomic_DNA"/>
</dbReference>
<gene>
    <name evidence="3" type="ORF">Q8F55_000225</name>
</gene>
<feature type="region of interest" description="Disordered" evidence="1">
    <location>
        <begin position="1"/>
        <end position="25"/>
    </location>
</feature>
<protein>
    <recommendedName>
        <fullName evidence="5">PABS domain-containing protein</fullName>
    </recommendedName>
</protein>
<dbReference type="Proteomes" id="UP001565368">
    <property type="component" value="Unassembled WGS sequence"/>
</dbReference>
<feature type="transmembrane region" description="Helical" evidence="2">
    <location>
        <begin position="116"/>
        <end position="134"/>
    </location>
</feature>
<keyword evidence="2" id="KW-0812">Transmembrane</keyword>
<reference evidence="3 4" key="1">
    <citation type="submission" date="2023-08" db="EMBL/GenBank/DDBJ databases">
        <title>Annotated Genome Sequence of Vanrija albida AlHP1.</title>
        <authorList>
            <person name="Herzog R."/>
        </authorList>
    </citation>
    <scope>NUCLEOTIDE SEQUENCE [LARGE SCALE GENOMIC DNA]</scope>
    <source>
        <strain evidence="3 4">AlHP1</strain>
    </source>
</reference>
<feature type="transmembrane region" description="Helical" evidence="2">
    <location>
        <begin position="192"/>
        <end position="213"/>
    </location>
</feature>
<evidence type="ECO:0008006" key="5">
    <source>
        <dbReference type="Google" id="ProtNLM"/>
    </source>
</evidence>
<evidence type="ECO:0000313" key="4">
    <source>
        <dbReference type="Proteomes" id="UP001565368"/>
    </source>
</evidence>
<name>A0ABR3QCN3_9TREE</name>
<dbReference type="InterPro" id="IPR029063">
    <property type="entry name" value="SAM-dependent_MTases_sf"/>
</dbReference>
<evidence type="ECO:0000313" key="3">
    <source>
        <dbReference type="EMBL" id="KAL1412480.1"/>
    </source>
</evidence>
<evidence type="ECO:0000256" key="2">
    <source>
        <dbReference type="SAM" id="Phobius"/>
    </source>
</evidence>
<dbReference type="SUPFAM" id="SSF53335">
    <property type="entry name" value="S-adenosyl-L-methionine-dependent methyltransferases"/>
    <property type="match status" value="1"/>
</dbReference>
<dbReference type="RefSeq" id="XP_069212424.1">
    <property type="nucleotide sequence ID" value="XM_069348880.1"/>
</dbReference>
<keyword evidence="2" id="KW-1133">Transmembrane helix</keyword>
<keyword evidence="2" id="KW-0472">Membrane</keyword>
<dbReference type="Pfam" id="PF01564">
    <property type="entry name" value="Spermine_synth"/>
    <property type="match status" value="1"/>
</dbReference>
<organism evidence="3 4">
    <name type="scientific">Vanrija albida</name>
    <dbReference type="NCBI Taxonomy" id="181172"/>
    <lineage>
        <taxon>Eukaryota</taxon>
        <taxon>Fungi</taxon>
        <taxon>Dikarya</taxon>
        <taxon>Basidiomycota</taxon>
        <taxon>Agaricomycotina</taxon>
        <taxon>Tremellomycetes</taxon>
        <taxon>Trichosporonales</taxon>
        <taxon>Trichosporonaceae</taxon>
        <taxon>Vanrija</taxon>
    </lineage>
</organism>
<dbReference type="NCBIfam" id="NF037959">
    <property type="entry name" value="MFS_SpdSyn"/>
    <property type="match status" value="1"/>
</dbReference>
<accession>A0ABR3QCN3</accession>
<feature type="transmembrane region" description="Helical" evidence="2">
    <location>
        <begin position="44"/>
        <end position="64"/>
    </location>
</feature>
<feature type="compositionally biased region" description="Low complexity" evidence="1">
    <location>
        <begin position="1"/>
        <end position="14"/>
    </location>
</feature>
<dbReference type="GeneID" id="95981268"/>
<proteinExistence type="predicted"/>
<keyword evidence="4" id="KW-1185">Reference proteome</keyword>
<evidence type="ECO:0000256" key="1">
    <source>
        <dbReference type="SAM" id="MobiDB-lite"/>
    </source>
</evidence>
<dbReference type="Gene3D" id="3.40.50.150">
    <property type="entry name" value="Vaccinia Virus protein VP39"/>
    <property type="match status" value="1"/>
</dbReference>
<sequence>MPAAKPKAATDAAPPSQPDTRETASLSQDRGGLLEKFGRSANELIFGSIVVFGIGSTLSIFFALQRVQLTPLYNDLPLALHSHLLFAAFTGIATFAVAFSGFRVFPGAASVSPTTLAYVAALGVDLAALGGRRLGSHLGGWLGPEWGAFAVQLVLGVLPTAGIAGCSAALLRFRVSQEPKTTPQEETPMDRVNRAVAAAIALVCTVAGAGMVWRLRDSAGFVIDQYGADKDSWISHAASHPERALLVVSAAMHFVAFVVPSKSGEQLGPRRPAPRRRSLFTTLLPHAIRVTHIALVGAVWYVWIHNAATPPYATADGSLFVHRSVRGRSGQVVVADNRRDGYRFLRVDNSLVGGRWFEYDKNARGGYTPRLGDSIFAAFFVQEFGWFAQRTAVEEAARGFELLTGVDFGASVAAPDRALIIGLGVGVAAVSSVKRGVPTDYVEYDAEVASAARDFFGMYPENVTHAAVIGDGADFIRRAADEARRGSDQRWSIIVQDCFSAGELPVELFTREFWADVQDVLQPGGVVVTNVVGLPGSLTMRAVAVTLASSFAQCRVFTDENGGHDPEERDKVLNTVFICSNAHDPILTFRRPTRADAQGSPSRARVYSSLLRSNEVQIEEIVQDEDWGDESMVLRRGSEVPVFWQKDLAISAWHSMRKILTPEMWMTW</sequence>
<feature type="transmembrane region" description="Helical" evidence="2">
    <location>
        <begin position="146"/>
        <end position="171"/>
    </location>
</feature>
<feature type="transmembrane region" description="Helical" evidence="2">
    <location>
        <begin position="84"/>
        <end position="104"/>
    </location>
</feature>
<comment type="caution">
    <text evidence="3">The sequence shown here is derived from an EMBL/GenBank/DDBJ whole genome shotgun (WGS) entry which is preliminary data.</text>
</comment>